<sequence>MGLGRRANQVYIIDFGLAKKYRDTSTHQHISYRENKNLTGTARYASMNTHLGIEQSRRDDMESLGYVLMYFLRGSLPWQGLKAGTKKQKYEKISEKKVSTSIEALCRGYPTEFASYFHYCRSLRFEDKPDYAYLKRLFRDLFIREGFQFDYVFDWTILKYQQSQMGAPPSRTLGQTLGTSSGLPPAIPNAERQPGEEEGRQGGASSADPSRRRNSGQLINAGSLSKQKSPVAHDSTSKDAVMSGSTFLGRSSGSLRRGAVSGSRDTFTMGNESDPTRSRTPEASPGTMHKISSGQRSSPLGGSSDPKHASSGRNNSSTRNYESTIKGIENLNFDDEERVHY</sequence>
<evidence type="ECO:0000313" key="5">
    <source>
        <dbReference type="Proteomes" id="UP000594638"/>
    </source>
</evidence>
<keyword evidence="4" id="KW-0808">Transferase</keyword>
<feature type="compositionally biased region" description="Polar residues" evidence="2">
    <location>
        <begin position="290"/>
        <end position="301"/>
    </location>
</feature>
<evidence type="ECO:0000259" key="3">
    <source>
        <dbReference type="PROSITE" id="PS50011"/>
    </source>
</evidence>
<accession>A0A8S0QVU3</accession>
<feature type="compositionally biased region" description="Polar residues" evidence="2">
    <location>
        <begin position="263"/>
        <end position="273"/>
    </location>
</feature>
<keyword evidence="4" id="KW-0418">Kinase</keyword>
<feature type="compositionally biased region" description="Polar residues" evidence="2">
    <location>
        <begin position="215"/>
        <end position="228"/>
    </location>
</feature>
<reference evidence="4 5" key="1">
    <citation type="submission" date="2019-12" db="EMBL/GenBank/DDBJ databases">
        <authorList>
            <person name="Alioto T."/>
            <person name="Alioto T."/>
            <person name="Gomez Garrido J."/>
        </authorList>
    </citation>
    <scope>NUCLEOTIDE SEQUENCE [LARGE SCALE GENOMIC DNA]</scope>
</reference>
<evidence type="ECO:0000256" key="1">
    <source>
        <dbReference type="ARBA" id="ARBA00005926"/>
    </source>
</evidence>
<dbReference type="EMBL" id="CACTIH010001957">
    <property type="protein sequence ID" value="CAA2969962.1"/>
    <property type="molecule type" value="Genomic_DNA"/>
</dbReference>
<dbReference type="AlphaFoldDB" id="A0A8S0QVU3"/>
<dbReference type="GO" id="GO:0004672">
    <property type="term" value="F:protein kinase activity"/>
    <property type="evidence" value="ECO:0007669"/>
    <property type="project" value="InterPro"/>
</dbReference>
<dbReference type="Proteomes" id="UP000594638">
    <property type="component" value="Unassembled WGS sequence"/>
</dbReference>
<feature type="compositionally biased region" description="Polar residues" evidence="2">
    <location>
        <begin position="243"/>
        <end position="254"/>
    </location>
</feature>
<dbReference type="InterPro" id="IPR011009">
    <property type="entry name" value="Kinase-like_dom_sf"/>
</dbReference>
<dbReference type="Gene3D" id="1.10.510.10">
    <property type="entry name" value="Transferase(Phosphotransferase) domain 1"/>
    <property type="match status" value="1"/>
</dbReference>
<evidence type="ECO:0000256" key="2">
    <source>
        <dbReference type="SAM" id="MobiDB-lite"/>
    </source>
</evidence>
<comment type="caution">
    <text evidence="4">The sequence shown here is derived from an EMBL/GenBank/DDBJ whole genome shotgun (WGS) entry which is preliminary data.</text>
</comment>
<name>A0A8S0QVU3_OLEEU</name>
<dbReference type="InterPro" id="IPR000719">
    <property type="entry name" value="Prot_kinase_dom"/>
</dbReference>
<dbReference type="InterPro" id="IPR050235">
    <property type="entry name" value="CK1_Ser-Thr_kinase"/>
</dbReference>
<feature type="compositionally biased region" description="Acidic residues" evidence="2">
    <location>
        <begin position="332"/>
        <end position="341"/>
    </location>
</feature>
<evidence type="ECO:0000313" key="4">
    <source>
        <dbReference type="EMBL" id="CAA2969962.1"/>
    </source>
</evidence>
<feature type="domain" description="Protein kinase" evidence="3">
    <location>
        <begin position="1"/>
        <end position="143"/>
    </location>
</feature>
<dbReference type="GO" id="GO:0005524">
    <property type="term" value="F:ATP binding"/>
    <property type="evidence" value="ECO:0007669"/>
    <property type="project" value="InterPro"/>
</dbReference>
<dbReference type="PANTHER" id="PTHR11909">
    <property type="entry name" value="CASEIN KINASE-RELATED"/>
    <property type="match status" value="1"/>
</dbReference>
<dbReference type="Gramene" id="OE9A091867T2">
    <property type="protein sequence ID" value="OE9A091867C2"/>
    <property type="gene ID" value="OE9A091867"/>
</dbReference>
<organism evidence="4 5">
    <name type="scientific">Olea europaea subsp. europaea</name>
    <dbReference type="NCBI Taxonomy" id="158383"/>
    <lineage>
        <taxon>Eukaryota</taxon>
        <taxon>Viridiplantae</taxon>
        <taxon>Streptophyta</taxon>
        <taxon>Embryophyta</taxon>
        <taxon>Tracheophyta</taxon>
        <taxon>Spermatophyta</taxon>
        <taxon>Magnoliopsida</taxon>
        <taxon>eudicotyledons</taxon>
        <taxon>Gunneridae</taxon>
        <taxon>Pentapetalae</taxon>
        <taxon>asterids</taxon>
        <taxon>lamiids</taxon>
        <taxon>Lamiales</taxon>
        <taxon>Oleaceae</taxon>
        <taxon>Oleeae</taxon>
        <taxon>Olea</taxon>
    </lineage>
</organism>
<dbReference type="SUPFAM" id="SSF56112">
    <property type="entry name" value="Protein kinase-like (PK-like)"/>
    <property type="match status" value="1"/>
</dbReference>
<keyword evidence="5" id="KW-1185">Reference proteome</keyword>
<dbReference type="FunFam" id="1.10.510.10:FF:001417">
    <property type="entry name" value="Casein kinase I isoform alpha"/>
    <property type="match status" value="1"/>
</dbReference>
<dbReference type="OrthoDB" id="5800476at2759"/>
<gene>
    <name evidence="4" type="ORF">OLEA9_A091867</name>
</gene>
<feature type="compositionally biased region" description="Polar residues" evidence="2">
    <location>
        <begin position="311"/>
        <end position="323"/>
    </location>
</feature>
<proteinExistence type="inferred from homology"/>
<protein>
    <submittedName>
        <fullName evidence="4">Casein kinase 1 2</fullName>
    </submittedName>
</protein>
<dbReference type="PROSITE" id="PS50011">
    <property type="entry name" value="PROTEIN_KINASE_DOM"/>
    <property type="match status" value="1"/>
</dbReference>
<feature type="region of interest" description="Disordered" evidence="2">
    <location>
        <begin position="168"/>
        <end position="341"/>
    </location>
</feature>
<comment type="similarity">
    <text evidence="1">Belongs to the protein kinase superfamily. CK1 Ser/Thr protein kinase family. Casein kinase I subfamily.</text>
</comment>
<feature type="compositionally biased region" description="Polar residues" evidence="2">
    <location>
        <begin position="172"/>
        <end position="182"/>
    </location>
</feature>